<proteinExistence type="predicted"/>
<sequence length="45" mass="5212">MGTLFFILVILAVGAVAWKMRVPLMAKVLGQSESRVRRQIERKRR</sequence>
<name>A0ABP8WAS1_9ACTN</name>
<gene>
    <name evidence="1" type="ORF">GCM10023226_21710</name>
</gene>
<accession>A0ABP8WAS1</accession>
<keyword evidence="2" id="KW-1185">Reference proteome</keyword>
<protein>
    <recommendedName>
        <fullName evidence="3">Twin-arginine translocase TatA/TatE family subunit</fullName>
    </recommendedName>
</protein>
<evidence type="ECO:0000313" key="1">
    <source>
        <dbReference type="EMBL" id="GAA4684056.1"/>
    </source>
</evidence>
<reference evidence="2" key="1">
    <citation type="journal article" date="2019" name="Int. J. Syst. Evol. Microbiol.">
        <title>The Global Catalogue of Microorganisms (GCM) 10K type strain sequencing project: providing services to taxonomists for standard genome sequencing and annotation.</title>
        <authorList>
            <consortium name="The Broad Institute Genomics Platform"/>
            <consortium name="The Broad Institute Genome Sequencing Center for Infectious Disease"/>
            <person name="Wu L."/>
            <person name="Ma J."/>
        </authorList>
    </citation>
    <scope>NUCLEOTIDE SEQUENCE [LARGE SCALE GENOMIC DNA]</scope>
    <source>
        <strain evidence="2">JCM 18127</strain>
    </source>
</reference>
<evidence type="ECO:0000313" key="2">
    <source>
        <dbReference type="Proteomes" id="UP001500621"/>
    </source>
</evidence>
<organism evidence="1 2">
    <name type="scientific">Nocardioides nanhaiensis</name>
    <dbReference type="NCBI Taxonomy" id="1476871"/>
    <lineage>
        <taxon>Bacteria</taxon>
        <taxon>Bacillati</taxon>
        <taxon>Actinomycetota</taxon>
        <taxon>Actinomycetes</taxon>
        <taxon>Propionibacteriales</taxon>
        <taxon>Nocardioidaceae</taxon>
        <taxon>Nocardioides</taxon>
    </lineage>
</organism>
<dbReference type="Proteomes" id="UP001500621">
    <property type="component" value="Unassembled WGS sequence"/>
</dbReference>
<comment type="caution">
    <text evidence="1">The sequence shown here is derived from an EMBL/GenBank/DDBJ whole genome shotgun (WGS) entry which is preliminary data.</text>
</comment>
<evidence type="ECO:0008006" key="3">
    <source>
        <dbReference type="Google" id="ProtNLM"/>
    </source>
</evidence>
<dbReference type="RefSeq" id="WP_345265632.1">
    <property type="nucleotide sequence ID" value="NZ_BAABIM010000002.1"/>
</dbReference>
<dbReference type="EMBL" id="BAABIM010000002">
    <property type="protein sequence ID" value="GAA4684056.1"/>
    <property type="molecule type" value="Genomic_DNA"/>
</dbReference>